<name>A0A937X9L3_UNCEI</name>
<gene>
    <name evidence="1" type="ORF">FJY75_02665</name>
</gene>
<dbReference type="Proteomes" id="UP000748308">
    <property type="component" value="Unassembled WGS sequence"/>
</dbReference>
<accession>A0A937X9L3</accession>
<reference evidence="1" key="1">
    <citation type="submission" date="2019-03" db="EMBL/GenBank/DDBJ databases">
        <title>Lake Tanganyika Metagenome-Assembled Genomes (MAGs).</title>
        <authorList>
            <person name="Tran P."/>
        </authorList>
    </citation>
    <scope>NUCLEOTIDE SEQUENCE</scope>
    <source>
        <strain evidence="1">M_DeepCast_400m_m2_100</strain>
    </source>
</reference>
<dbReference type="AlphaFoldDB" id="A0A937X9L3"/>
<sequence length="116" mass="12942">MPHVQLRGAVRVADLAAPLADFMEAQPPEVRKIQGAFLALDRRHLLLEAVVVEAYLRQSFFLLLREEEEGLLIRCHPVGTPQKTDGVKRLIAAVARRCRALRPDLVVGNTNLEALL</sequence>
<organism evidence="1 2">
    <name type="scientific">Eiseniibacteriota bacterium</name>
    <dbReference type="NCBI Taxonomy" id="2212470"/>
    <lineage>
        <taxon>Bacteria</taxon>
        <taxon>Candidatus Eiseniibacteriota</taxon>
    </lineage>
</organism>
<protein>
    <submittedName>
        <fullName evidence="1">Uncharacterized protein</fullName>
    </submittedName>
</protein>
<evidence type="ECO:0000313" key="1">
    <source>
        <dbReference type="EMBL" id="MBM3316732.1"/>
    </source>
</evidence>
<evidence type="ECO:0000313" key="2">
    <source>
        <dbReference type="Proteomes" id="UP000748308"/>
    </source>
</evidence>
<comment type="caution">
    <text evidence="1">The sequence shown here is derived from an EMBL/GenBank/DDBJ whole genome shotgun (WGS) entry which is preliminary data.</text>
</comment>
<dbReference type="EMBL" id="VGIY01000036">
    <property type="protein sequence ID" value="MBM3316732.1"/>
    <property type="molecule type" value="Genomic_DNA"/>
</dbReference>
<proteinExistence type="predicted"/>